<dbReference type="STRING" id="1544416.Cocul_00949"/>
<evidence type="ECO:0000313" key="4">
    <source>
        <dbReference type="Proteomes" id="UP000050517"/>
    </source>
</evidence>
<evidence type="ECO:0000256" key="1">
    <source>
        <dbReference type="SAM" id="MobiDB-lite"/>
    </source>
</evidence>
<feature type="domain" description="DUF218" evidence="2">
    <location>
        <begin position="3"/>
        <end position="136"/>
    </location>
</feature>
<keyword evidence="4" id="KW-1185">Reference proteome</keyword>
<dbReference type="InterPro" id="IPR051599">
    <property type="entry name" value="Cell_Envelope_Assoc"/>
</dbReference>
<dbReference type="InterPro" id="IPR003848">
    <property type="entry name" value="DUF218"/>
</dbReference>
<proteinExistence type="predicted"/>
<protein>
    <recommendedName>
        <fullName evidence="2">DUF218 domain-containing protein</fullName>
    </recommendedName>
</protein>
<reference evidence="3 4" key="1">
    <citation type="submission" date="2015-10" db="EMBL/GenBank/DDBJ databases">
        <title>Corynebacteirum lowii and Corynebacterium oculi species nova, derived from human clinical disease and and emended description of Corynebacterium mastiditis.</title>
        <authorList>
            <person name="Bernard K."/>
            <person name="Pacheco A.L."/>
            <person name="Mcdougall C."/>
            <person name="Burtx T."/>
            <person name="Weibe D."/>
            <person name="Tyler S."/>
            <person name="Olson A.B."/>
            <person name="Cnockaert M."/>
            <person name="Eguchi H."/>
            <person name="Kuwahara T."/>
            <person name="Nakayama-Imaohji H."/>
            <person name="Boudewijins M."/>
            <person name="Van Hoecke F."/>
            <person name="Bernier A.-M."/>
            <person name="Vandamme P."/>
        </authorList>
    </citation>
    <scope>NUCLEOTIDE SEQUENCE [LARGE SCALE GENOMIC DNA]</scope>
    <source>
        <strain evidence="3 4">NML 130210</strain>
    </source>
</reference>
<dbReference type="PANTHER" id="PTHR30336">
    <property type="entry name" value="INNER MEMBRANE PROTEIN, PROBABLE PERMEASE"/>
    <property type="match status" value="1"/>
</dbReference>
<sequence length="210" mass="23149">MPVLVLGARLRRGAVGPMLEARLAAALARYQAAPPGEKPTVVVSGKGEAPAMARWLAARGVPEEHLVVEAQAESTNENLENAYALLPRAGQWVVVTNGFHVWRTRLWIWHLRLPMRVVGAPTPGRRRPVTYAREALAVAHSSARIVWRRAAHTVRTVRAVRARAAAWSFPSPRWSGGVPRTPCRRPPRRSRPRPGALTPCAGSWGRRSSR</sequence>
<feature type="compositionally biased region" description="Basic residues" evidence="1">
    <location>
        <begin position="182"/>
        <end position="192"/>
    </location>
</feature>
<accession>A0A0Q1AC10</accession>
<evidence type="ECO:0000313" key="3">
    <source>
        <dbReference type="EMBL" id="KQB84152.1"/>
    </source>
</evidence>
<gene>
    <name evidence="3" type="ORF">Cocul_00949</name>
</gene>
<organism evidence="3 4">
    <name type="scientific">Corynebacterium oculi</name>
    <dbReference type="NCBI Taxonomy" id="1544416"/>
    <lineage>
        <taxon>Bacteria</taxon>
        <taxon>Bacillati</taxon>
        <taxon>Actinomycetota</taxon>
        <taxon>Actinomycetes</taxon>
        <taxon>Mycobacteriales</taxon>
        <taxon>Corynebacteriaceae</taxon>
        <taxon>Corynebacterium</taxon>
    </lineage>
</organism>
<dbReference type="CDD" id="cd06259">
    <property type="entry name" value="YdcF-like"/>
    <property type="match status" value="1"/>
</dbReference>
<dbReference type="PANTHER" id="PTHR30336:SF20">
    <property type="entry name" value="DUF218 DOMAIN-CONTAINING PROTEIN"/>
    <property type="match status" value="1"/>
</dbReference>
<dbReference type="EMBL" id="LKST01000002">
    <property type="protein sequence ID" value="KQB84152.1"/>
    <property type="molecule type" value="Genomic_DNA"/>
</dbReference>
<name>A0A0Q1AC10_9CORY</name>
<evidence type="ECO:0000259" key="2">
    <source>
        <dbReference type="Pfam" id="PF02698"/>
    </source>
</evidence>
<dbReference type="InterPro" id="IPR014729">
    <property type="entry name" value="Rossmann-like_a/b/a_fold"/>
</dbReference>
<feature type="region of interest" description="Disordered" evidence="1">
    <location>
        <begin position="175"/>
        <end position="210"/>
    </location>
</feature>
<dbReference type="Proteomes" id="UP000050517">
    <property type="component" value="Unassembled WGS sequence"/>
</dbReference>
<dbReference type="AlphaFoldDB" id="A0A0Q1AC10"/>
<dbReference type="GO" id="GO:0005886">
    <property type="term" value="C:plasma membrane"/>
    <property type="evidence" value="ECO:0007669"/>
    <property type="project" value="TreeGrafter"/>
</dbReference>
<comment type="caution">
    <text evidence="3">The sequence shown here is derived from an EMBL/GenBank/DDBJ whole genome shotgun (WGS) entry which is preliminary data.</text>
</comment>
<dbReference type="Gene3D" id="3.40.50.620">
    <property type="entry name" value="HUPs"/>
    <property type="match status" value="1"/>
</dbReference>
<dbReference type="Pfam" id="PF02698">
    <property type="entry name" value="DUF218"/>
    <property type="match status" value="1"/>
</dbReference>